<dbReference type="GO" id="GO:0006351">
    <property type="term" value="P:DNA-templated transcription"/>
    <property type="evidence" value="ECO:0007669"/>
    <property type="project" value="InterPro"/>
</dbReference>
<evidence type="ECO:0000259" key="6">
    <source>
        <dbReference type="PROSITE" id="PS50048"/>
    </source>
</evidence>
<dbReference type="InterPro" id="IPR001138">
    <property type="entry name" value="Zn2Cys6_DnaBD"/>
</dbReference>
<dbReference type="InterPro" id="IPR052761">
    <property type="entry name" value="Fungal_Detox/Toxin_TFs"/>
</dbReference>
<dbReference type="InterPro" id="IPR007219">
    <property type="entry name" value="XnlR_reg_dom"/>
</dbReference>
<keyword evidence="4" id="KW-0804">Transcription</keyword>
<evidence type="ECO:0000256" key="5">
    <source>
        <dbReference type="ARBA" id="ARBA00023242"/>
    </source>
</evidence>
<dbReference type="PROSITE" id="PS00463">
    <property type="entry name" value="ZN2_CY6_FUNGAL_1"/>
    <property type="match status" value="1"/>
</dbReference>
<accession>A0A7H8QH86</accession>
<evidence type="ECO:0000256" key="3">
    <source>
        <dbReference type="ARBA" id="ARBA00023125"/>
    </source>
</evidence>
<evidence type="ECO:0000256" key="4">
    <source>
        <dbReference type="ARBA" id="ARBA00023163"/>
    </source>
</evidence>
<dbReference type="EMBL" id="CP055898">
    <property type="protein sequence ID" value="QKX53226.1"/>
    <property type="molecule type" value="Genomic_DNA"/>
</dbReference>
<gene>
    <name evidence="7" type="ORF">TRUGW13939_00302</name>
</gene>
<dbReference type="AlphaFoldDB" id="A0A7H8QH86"/>
<dbReference type="OrthoDB" id="4222129at2759"/>
<dbReference type="Gene3D" id="4.10.240.10">
    <property type="entry name" value="Zn(2)-C6 fungal-type DNA-binding domain"/>
    <property type="match status" value="1"/>
</dbReference>
<keyword evidence="8" id="KW-1185">Reference proteome</keyword>
<dbReference type="InterPro" id="IPR036864">
    <property type="entry name" value="Zn2-C6_fun-type_DNA-bd_sf"/>
</dbReference>
<dbReference type="CDD" id="cd00067">
    <property type="entry name" value="GAL4"/>
    <property type="match status" value="1"/>
</dbReference>
<dbReference type="RefSeq" id="XP_035339405.1">
    <property type="nucleotide sequence ID" value="XM_035483512.1"/>
</dbReference>
<dbReference type="Pfam" id="PF00172">
    <property type="entry name" value="Zn_clus"/>
    <property type="match status" value="1"/>
</dbReference>
<reference evidence="8" key="1">
    <citation type="submission" date="2020-06" db="EMBL/GenBank/DDBJ databases">
        <title>A chromosome-scale genome assembly of Talaromyces rugulosus W13939.</title>
        <authorList>
            <person name="Wang B."/>
            <person name="Guo L."/>
            <person name="Ye K."/>
            <person name="Wang L."/>
        </authorList>
    </citation>
    <scope>NUCLEOTIDE SEQUENCE [LARGE SCALE GENOMIC DNA]</scope>
    <source>
        <strain evidence="8">W13939</strain>
    </source>
</reference>
<dbReference type="PANTHER" id="PTHR47425">
    <property type="entry name" value="FARB-RELATED"/>
    <property type="match status" value="1"/>
</dbReference>
<organism evidence="7 8">
    <name type="scientific">Talaromyces rugulosus</name>
    <name type="common">Penicillium rugulosum</name>
    <dbReference type="NCBI Taxonomy" id="121627"/>
    <lineage>
        <taxon>Eukaryota</taxon>
        <taxon>Fungi</taxon>
        <taxon>Dikarya</taxon>
        <taxon>Ascomycota</taxon>
        <taxon>Pezizomycotina</taxon>
        <taxon>Eurotiomycetes</taxon>
        <taxon>Eurotiomycetidae</taxon>
        <taxon>Eurotiales</taxon>
        <taxon>Trichocomaceae</taxon>
        <taxon>Talaromyces</taxon>
        <taxon>Talaromyces sect. Islandici</taxon>
    </lineage>
</organism>
<feature type="domain" description="Zn(2)-C6 fungal-type" evidence="6">
    <location>
        <begin position="12"/>
        <end position="42"/>
    </location>
</feature>
<keyword evidence="5" id="KW-0539">Nucleus</keyword>
<dbReference type="PANTHER" id="PTHR47425:SF2">
    <property type="entry name" value="FARB-RELATED"/>
    <property type="match status" value="1"/>
</dbReference>
<evidence type="ECO:0000313" key="7">
    <source>
        <dbReference type="EMBL" id="QKX53226.1"/>
    </source>
</evidence>
<dbReference type="GO" id="GO:0008270">
    <property type="term" value="F:zinc ion binding"/>
    <property type="evidence" value="ECO:0007669"/>
    <property type="project" value="InterPro"/>
</dbReference>
<evidence type="ECO:0000256" key="2">
    <source>
        <dbReference type="ARBA" id="ARBA00023015"/>
    </source>
</evidence>
<dbReference type="SUPFAM" id="SSF57701">
    <property type="entry name" value="Zn2/Cys6 DNA-binding domain"/>
    <property type="match status" value="1"/>
</dbReference>
<keyword evidence="2" id="KW-0805">Transcription regulation</keyword>
<evidence type="ECO:0000313" key="8">
    <source>
        <dbReference type="Proteomes" id="UP000509510"/>
    </source>
</evidence>
<dbReference type="SMART" id="SM00906">
    <property type="entry name" value="Fungal_trans"/>
    <property type="match status" value="1"/>
</dbReference>
<protein>
    <recommendedName>
        <fullName evidence="6">Zn(2)-C6 fungal-type domain-containing protein</fullName>
    </recommendedName>
</protein>
<evidence type="ECO:0000256" key="1">
    <source>
        <dbReference type="ARBA" id="ARBA00022723"/>
    </source>
</evidence>
<keyword evidence="1" id="KW-0479">Metal-binding</keyword>
<dbReference type="GeneID" id="55987817"/>
<sequence length="678" mass="76713">MPASGIKRIRGACSTCRHRKVRCDAAILDSPCTNCRRNGLFCDTVRPPKDKRPTSSADTSITADITGHLTAIQTSKNRGRYQPFTNFGFFAIPKLQNLCSEDMICLKMQKSLYVPEHPVLESFLRHYFLYVHPCMPVVDEARFWEMYHGDDEHSSSTQEFSLLLFQTMLFAASSYIPNELAKSFGYDSIVAARNSLYRSAKALYDFDTEDSSLSIAQAALLLTYHNSSVNQLTNSTWLSIAIQHARASDAHLYDAQNRTHHQISLLKRIWWSCIVRDRIIAIGMRRPLQITQHDFDFSKPSIGQADFEYENPISEVYSQLVKEQLCDVFVAQCQLAVAMTNPMSVLYPAIRQKATNSHGDISNQLTSCVEGLSNLKTWELGYLMPLKDRQVNVHATVKLFAHLTSLYYQSTRVALCHHMALLLFVREEARWHQSRVMSIRQIKEELVDAIGAVTATVRDFFTVCNVSSGHLPLSVLMNIILPAFLLRLDIQLSPSVPSLGNAHSSQSPKLSRDSNHSLNFYLQIIQICNTRYDTSYIADWFEQLIRMATAVKMRMLSAHTRSPKQFPSFPKSFLDFLEYQPITYLRLAATIDNLFATANVSLATTQRLSALQRGMVPHSGLRCASSTNHSRHDLVTSLNKQCNDNSDYPTTLEGCDDFTSSQQTDYMYLINDLPLLGG</sequence>
<dbReference type="GO" id="GO:0000981">
    <property type="term" value="F:DNA-binding transcription factor activity, RNA polymerase II-specific"/>
    <property type="evidence" value="ECO:0007669"/>
    <property type="project" value="InterPro"/>
</dbReference>
<dbReference type="GO" id="GO:0003677">
    <property type="term" value="F:DNA binding"/>
    <property type="evidence" value="ECO:0007669"/>
    <property type="project" value="UniProtKB-KW"/>
</dbReference>
<dbReference type="Proteomes" id="UP000509510">
    <property type="component" value="Chromosome I"/>
</dbReference>
<dbReference type="Pfam" id="PF04082">
    <property type="entry name" value="Fungal_trans"/>
    <property type="match status" value="1"/>
</dbReference>
<dbReference type="CDD" id="cd12148">
    <property type="entry name" value="fungal_TF_MHR"/>
    <property type="match status" value="1"/>
</dbReference>
<keyword evidence="3" id="KW-0238">DNA-binding</keyword>
<dbReference type="KEGG" id="trg:TRUGW13939_00302"/>
<dbReference type="SMART" id="SM00066">
    <property type="entry name" value="GAL4"/>
    <property type="match status" value="1"/>
</dbReference>
<dbReference type="PROSITE" id="PS50048">
    <property type="entry name" value="ZN2_CY6_FUNGAL_2"/>
    <property type="match status" value="1"/>
</dbReference>
<proteinExistence type="predicted"/>
<name>A0A7H8QH86_TALRU</name>